<name>A0A7R8V778_HERIL</name>
<gene>
    <name evidence="1" type="ORF">HERILL_LOCUS15971</name>
</gene>
<dbReference type="OrthoDB" id="5842031at2759"/>
<evidence type="ECO:0000313" key="1">
    <source>
        <dbReference type="EMBL" id="CAD7093704.1"/>
    </source>
</evidence>
<evidence type="ECO:0000313" key="2">
    <source>
        <dbReference type="Proteomes" id="UP000594454"/>
    </source>
</evidence>
<proteinExistence type="predicted"/>
<dbReference type="Proteomes" id="UP000594454">
    <property type="component" value="Chromosome 6"/>
</dbReference>
<organism evidence="1 2">
    <name type="scientific">Hermetia illucens</name>
    <name type="common">Black soldier fly</name>
    <dbReference type="NCBI Taxonomy" id="343691"/>
    <lineage>
        <taxon>Eukaryota</taxon>
        <taxon>Metazoa</taxon>
        <taxon>Ecdysozoa</taxon>
        <taxon>Arthropoda</taxon>
        <taxon>Hexapoda</taxon>
        <taxon>Insecta</taxon>
        <taxon>Pterygota</taxon>
        <taxon>Neoptera</taxon>
        <taxon>Endopterygota</taxon>
        <taxon>Diptera</taxon>
        <taxon>Brachycera</taxon>
        <taxon>Stratiomyomorpha</taxon>
        <taxon>Stratiomyidae</taxon>
        <taxon>Hermetiinae</taxon>
        <taxon>Hermetia</taxon>
    </lineage>
</organism>
<sequence length="122" mass="14220">MLGFVQISQSTLIKIHMNVSVIHIQRNFSDEPHLFFKALKEYEETRQMHQRLLSTSSYCYYWFYPDMAVSSHSYPGYLSEDSPIPPHLRPNPTIRSPTTPPRPQLRAHLVTVNISLIHWAAI</sequence>
<accession>A0A7R8V778</accession>
<reference evidence="1 2" key="1">
    <citation type="submission" date="2020-11" db="EMBL/GenBank/DDBJ databases">
        <authorList>
            <person name="Wallbank WR R."/>
            <person name="Pardo Diaz C."/>
            <person name="Kozak K."/>
            <person name="Martin S."/>
            <person name="Jiggins C."/>
            <person name="Moest M."/>
            <person name="Warren A I."/>
            <person name="Generalovic N T."/>
            <person name="Byers J.R.P. K."/>
            <person name="Montejo-Kovacevich G."/>
            <person name="Yen C E."/>
        </authorList>
    </citation>
    <scope>NUCLEOTIDE SEQUENCE [LARGE SCALE GENOMIC DNA]</scope>
</reference>
<protein>
    <submittedName>
        <fullName evidence="1">Uncharacterized protein</fullName>
    </submittedName>
</protein>
<dbReference type="AlphaFoldDB" id="A0A7R8V778"/>
<dbReference type="EMBL" id="LR899014">
    <property type="protein sequence ID" value="CAD7093704.1"/>
    <property type="molecule type" value="Genomic_DNA"/>
</dbReference>
<keyword evidence="2" id="KW-1185">Reference proteome</keyword>